<dbReference type="Proteomes" id="UP000050525">
    <property type="component" value="Unassembled WGS sequence"/>
</dbReference>
<proteinExistence type="predicted"/>
<sequence length="69" mass="7432">MGTCLASRKSNSLREAGANPRIPALHSILSSFQSGECQITASQQPKIDVRDTALQHKVSVGLLLPRCKD</sequence>
<gene>
    <name evidence="1" type="ORF">Y1Q_0001006</name>
</gene>
<name>A0A151NE92_ALLMI</name>
<dbReference type="EMBL" id="AKHW03003207">
    <property type="protein sequence ID" value="KYO35118.1"/>
    <property type="molecule type" value="Genomic_DNA"/>
</dbReference>
<dbReference type="AlphaFoldDB" id="A0A151NE92"/>
<evidence type="ECO:0000313" key="1">
    <source>
        <dbReference type="EMBL" id="KYO35118.1"/>
    </source>
</evidence>
<organism evidence="1 2">
    <name type="scientific">Alligator mississippiensis</name>
    <name type="common">American alligator</name>
    <dbReference type="NCBI Taxonomy" id="8496"/>
    <lineage>
        <taxon>Eukaryota</taxon>
        <taxon>Metazoa</taxon>
        <taxon>Chordata</taxon>
        <taxon>Craniata</taxon>
        <taxon>Vertebrata</taxon>
        <taxon>Euteleostomi</taxon>
        <taxon>Archelosauria</taxon>
        <taxon>Archosauria</taxon>
        <taxon>Crocodylia</taxon>
        <taxon>Alligatoridae</taxon>
        <taxon>Alligatorinae</taxon>
        <taxon>Alligator</taxon>
    </lineage>
</organism>
<comment type="caution">
    <text evidence="1">The sequence shown here is derived from an EMBL/GenBank/DDBJ whole genome shotgun (WGS) entry which is preliminary data.</text>
</comment>
<protein>
    <submittedName>
        <fullName evidence="1">Uncharacterized protein</fullName>
    </submittedName>
</protein>
<evidence type="ECO:0000313" key="2">
    <source>
        <dbReference type="Proteomes" id="UP000050525"/>
    </source>
</evidence>
<accession>A0A151NE92</accession>
<reference evidence="1 2" key="1">
    <citation type="journal article" date="2012" name="Genome Biol.">
        <title>Sequencing three crocodilian genomes to illuminate the evolution of archosaurs and amniotes.</title>
        <authorList>
            <person name="St John J.A."/>
            <person name="Braun E.L."/>
            <person name="Isberg S.R."/>
            <person name="Miles L.G."/>
            <person name="Chong A.Y."/>
            <person name="Gongora J."/>
            <person name="Dalzell P."/>
            <person name="Moran C."/>
            <person name="Bed'hom B."/>
            <person name="Abzhanov A."/>
            <person name="Burgess S.C."/>
            <person name="Cooksey A.M."/>
            <person name="Castoe T.A."/>
            <person name="Crawford N.G."/>
            <person name="Densmore L.D."/>
            <person name="Drew J.C."/>
            <person name="Edwards S.V."/>
            <person name="Faircloth B.C."/>
            <person name="Fujita M.K."/>
            <person name="Greenwold M.J."/>
            <person name="Hoffmann F.G."/>
            <person name="Howard J.M."/>
            <person name="Iguchi T."/>
            <person name="Janes D.E."/>
            <person name="Khan S.Y."/>
            <person name="Kohno S."/>
            <person name="de Koning A.J."/>
            <person name="Lance S.L."/>
            <person name="McCarthy F.M."/>
            <person name="McCormack J.E."/>
            <person name="Merchant M.E."/>
            <person name="Peterson D.G."/>
            <person name="Pollock D.D."/>
            <person name="Pourmand N."/>
            <person name="Raney B.J."/>
            <person name="Roessler K.A."/>
            <person name="Sanford J.R."/>
            <person name="Sawyer R.H."/>
            <person name="Schmidt C.J."/>
            <person name="Triplett E.W."/>
            <person name="Tuberville T.D."/>
            <person name="Venegas-Anaya M."/>
            <person name="Howard J.T."/>
            <person name="Jarvis E.D."/>
            <person name="Guillette L.J.Jr."/>
            <person name="Glenn T.C."/>
            <person name="Green R.E."/>
            <person name="Ray D.A."/>
        </authorList>
    </citation>
    <scope>NUCLEOTIDE SEQUENCE [LARGE SCALE GENOMIC DNA]</scope>
    <source>
        <strain evidence="1">KSC_2009_1</strain>
    </source>
</reference>
<keyword evidence="2" id="KW-1185">Reference proteome</keyword>